<evidence type="ECO:0000256" key="2">
    <source>
        <dbReference type="SAM" id="Phobius"/>
    </source>
</evidence>
<reference evidence="3" key="1">
    <citation type="submission" date="2019-02" db="EMBL/GenBank/DDBJ databases">
        <authorList>
            <person name="Gruber-Vodicka R. H."/>
            <person name="Seah K. B. B."/>
        </authorList>
    </citation>
    <scope>NUCLEOTIDE SEQUENCE</scope>
    <source>
        <strain evidence="4">BECK_BY2</strain>
        <strain evidence="3">BECK_BY3</strain>
    </source>
</reference>
<evidence type="ECO:0000313" key="4">
    <source>
        <dbReference type="EMBL" id="VFK67123.1"/>
    </source>
</evidence>
<feature type="transmembrane region" description="Helical" evidence="2">
    <location>
        <begin position="256"/>
        <end position="275"/>
    </location>
</feature>
<feature type="transmembrane region" description="Helical" evidence="2">
    <location>
        <begin position="287"/>
        <end position="311"/>
    </location>
</feature>
<feature type="transmembrane region" description="Helical" evidence="2">
    <location>
        <begin position="16"/>
        <end position="37"/>
    </location>
</feature>
<feature type="transmembrane region" description="Helical" evidence="2">
    <location>
        <begin position="140"/>
        <end position="160"/>
    </location>
</feature>
<feature type="transmembrane region" description="Helical" evidence="2">
    <location>
        <begin position="198"/>
        <end position="222"/>
    </location>
</feature>
<dbReference type="PANTHER" id="PTHR43298">
    <property type="entry name" value="MULTIDRUG RESISTANCE PROTEIN NORM-RELATED"/>
    <property type="match status" value="1"/>
</dbReference>
<protein>
    <submittedName>
        <fullName evidence="3">Multidrug resistance protein, MATE family</fullName>
    </submittedName>
</protein>
<keyword evidence="2" id="KW-0812">Transmembrane</keyword>
<dbReference type="GO" id="GO:0015297">
    <property type="term" value="F:antiporter activity"/>
    <property type="evidence" value="ECO:0007669"/>
    <property type="project" value="InterPro"/>
</dbReference>
<gene>
    <name evidence="4" type="ORF">BECKTUN1418E_GA0071001_11332</name>
    <name evidence="3" type="ORF">BECKTUN1418F_GA0071002_11362</name>
</gene>
<feature type="transmembrane region" description="Helical" evidence="2">
    <location>
        <begin position="167"/>
        <end position="186"/>
    </location>
</feature>
<dbReference type="GO" id="GO:0042910">
    <property type="term" value="F:xenobiotic transmembrane transporter activity"/>
    <property type="evidence" value="ECO:0007669"/>
    <property type="project" value="InterPro"/>
</dbReference>
<dbReference type="GO" id="GO:0005886">
    <property type="term" value="C:plasma membrane"/>
    <property type="evidence" value="ECO:0007669"/>
    <property type="project" value="TreeGrafter"/>
</dbReference>
<dbReference type="InterPro" id="IPR002528">
    <property type="entry name" value="MATE_fam"/>
</dbReference>
<feature type="transmembrane region" description="Helical" evidence="2">
    <location>
        <begin position="49"/>
        <end position="78"/>
    </location>
</feature>
<feature type="transmembrane region" description="Helical" evidence="2">
    <location>
        <begin position="99"/>
        <end position="120"/>
    </location>
</feature>
<sequence length="351" mass="39023">MIETIFKLPILSDFRAILNTALPLGISYMGGMLIGVTDGVMLGRLSPDALGAAGLALSICNIMMLLGWGMLFPMVVLVSRRYDKKCSRTRIPFEVIRQSLWVCGILSIPSYAILWNTTHILILSGQDPTLARMVGQYMDYYLWAIFPIFARAAFALALIAMHRTVTIAIITWLEATLNIILDYGLIFGKLGFPAMGMAGAGLASVIVYSVGHTILFFSIFGFRQFFREIRVKNVWKPNWDILGQFTRLGWPKGLEYLIINAIFSIFALLSGWISIQTIAANTIALQIVALVSYTLPWAVADIVTVRVSAAFAGKSHVDMWRALNGGIMVLFVLLLPLMMIFWGLIRLTDEI</sequence>
<feature type="transmembrane region" description="Helical" evidence="2">
    <location>
        <begin position="323"/>
        <end position="345"/>
    </location>
</feature>
<proteinExistence type="predicted"/>
<evidence type="ECO:0000313" key="3">
    <source>
        <dbReference type="EMBL" id="VFK58121.1"/>
    </source>
</evidence>
<dbReference type="EMBL" id="CAADFV010000133">
    <property type="protein sequence ID" value="VFK67123.1"/>
    <property type="molecule type" value="Genomic_DNA"/>
</dbReference>
<evidence type="ECO:0000256" key="1">
    <source>
        <dbReference type="ARBA" id="ARBA00022448"/>
    </source>
</evidence>
<name>A0A450ZWG4_9GAMM</name>
<dbReference type="EMBL" id="CAADFY010000136">
    <property type="protein sequence ID" value="VFK58121.1"/>
    <property type="molecule type" value="Genomic_DNA"/>
</dbReference>
<keyword evidence="2" id="KW-0472">Membrane</keyword>
<organism evidence="3">
    <name type="scientific">Candidatus Kentrum sp. TUN</name>
    <dbReference type="NCBI Taxonomy" id="2126343"/>
    <lineage>
        <taxon>Bacteria</taxon>
        <taxon>Pseudomonadati</taxon>
        <taxon>Pseudomonadota</taxon>
        <taxon>Gammaproteobacteria</taxon>
        <taxon>Candidatus Kentrum</taxon>
    </lineage>
</organism>
<dbReference type="InterPro" id="IPR050222">
    <property type="entry name" value="MATE_MdtK"/>
</dbReference>
<accession>A0A450ZWG4</accession>
<dbReference type="Pfam" id="PF01554">
    <property type="entry name" value="MatE"/>
    <property type="match status" value="1"/>
</dbReference>
<keyword evidence="2" id="KW-1133">Transmembrane helix</keyword>
<dbReference type="AlphaFoldDB" id="A0A450ZWG4"/>
<keyword evidence="1" id="KW-0813">Transport</keyword>
<dbReference type="PANTHER" id="PTHR43298:SF2">
    <property type="entry name" value="FMN_FAD EXPORTER YEEO-RELATED"/>
    <property type="match status" value="1"/>
</dbReference>